<accession>A0A564WRV4</accession>
<dbReference type="InterPro" id="IPR007560">
    <property type="entry name" value="Restrct_endonuc_IV_Mrr"/>
</dbReference>
<dbReference type="InterPro" id="IPR036388">
    <property type="entry name" value="WH-like_DNA-bd_sf"/>
</dbReference>
<proteinExistence type="predicted"/>
<keyword evidence="1" id="KW-0472">Membrane</keyword>
<dbReference type="InterPro" id="IPR018541">
    <property type="entry name" value="Ftsk_gamma"/>
</dbReference>
<dbReference type="GO" id="GO:0015666">
    <property type="term" value="F:restriction endodeoxyribonuclease activity"/>
    <property type="evidence" value="ECO:0007669"/>
    <property type="project" value="TreeGrafter"/>
</dbReference>
<organism evidence="3 4">
    <name type="scientific">Blautia wexlerae</name>
    <dbReference type="NCBI Taxonomy" id="418240"/>
    <lineage>
        <taxon>Bacteria</taxon>
        <taxon>Bacillati</taxon>
        <taxon>Bacillota</taxon>
        <taxon>Clostridia</taxon>
        <taxon>Lachnospirales</taxon>
        <taxon>Lachnospiraceae</taxon>
        <taxon>Blautia</taxon>
    </lineage>
</organism>
<feature type="domain" description="FtsK gamma" evidence="2">
    <location>
        <begin position="287"/>
        <end position="352"/>
    </location>
</feature>
<dbReference type="Pfam" id="PF09397">
    <property type="entry name" value="FtsK_gamma"/>
    <property type="match status" value="1"/>
</dbReference>
<dbReference type="GO" id="GO:0003677">
    <property type="term" value="F:DNA binding"/>
    <property type="evidence" value="ECO:0007669"/>
    <property type="project" value="InterPro"/>
</dbReference>
<keyword evidence="1" id="KW-1133">Transmembrane helix</keyword>
<dbReference type="Gene3D" id="1.10.10.10">
    <property type="entry name" value="Winged helix-like DNA-binding domain superfamily/Winged helix DNA-binding domain"/>
    <property type="match status" value="1"/>
</dbReference>
<dbReference type="GO" id="GO:0009307">
    <property type="term" value="P:DNA restriction-modification system"/>
    <property type="evidence" value="ECO:0007669"/>
    <property type="project" value="InterPro"/>
</dbReference>
<feature type="transmembrane region" description="Helical" evidence="1">
    <location>
        <begin position="94"/>
        <end position="112"/>
    </location>
</feature>
<sequence>MKDKKTGLRKEIILITSIALLIISITSSGTKLYFSIPSALVCFLCETYGLANRTQNKQYKFIFSVFSPFCFLFLHFWLLYLCKDPSTMMKRAHSSYIIAIVIIALLDIWYSSLISEKVQPPIVQQIDFSEIPATVENITSEEPVQTMNEHIELYNDKFDYMTGADFEVYCADLLRKNGFIDVSVTSTSGDFGADIIATQNKIKYAIQCKCYSSDIGVDAVYQVTGGMKYYDANVGVVLTNRYFTRQAKELASKIGIVLWDRDFLISLIDSKADIVSDARIPSQEDGTYDRDVHFEEAGKLIIKKENAYVGSLQRTFKISFNRATRIMDQLCDAGVIGPENGTKPRKILMSMEEFEEYLKNH</sequence>
<dbReference type="Proteomes" id="UP000366766">
    <property type="component" value="Unassembled WGS sequence"/>
</dbReference>
<keyword evidence="1" id="KW-0812">Transmembrane</keyword>
<evidence type="ECO:0000256" key="1">
    <source>
        <dbReference type="SAM" id="Phobius"/>
    </source>
</evidence>
<dbReference type="AlphaFoldDB" id="A0A564WRV4"/>
<reference evidence="3 4" key="1">
    <citation type="submission" date="2019-07" db="EMBL/GenBank/DDBJ databases">
        <authorList>
            <person name="Chang H.-W."/>
            <person name="Raman A."/>
            <person name="Venkatesh S."/>
            <person name="Gehrig J."/>
        </authorList>
    </citation>
    <scope>NUCLEOTIDE SEQUENCE [LARGE SCALE GENOMIC DNA]</scope>
    <source>
        <strain evidence="3">Blautia_wexlerae_LFYP_14</strain>
    </source>
</reference>
<dbReference type="InterPro" id="IPR036390">
    <property type="entry name" value="WH_DNA-bd_sf"/>
</dbReference>
<evidence type="ECO:0000259" key="2">
    <source>
        <dbReference type="SMART" id="SM00843"/>
    </source>
</evidence>
<feature type="transmembrane region" description="Helical" evidence="1">
    <location>
        <begin position="61"/>
        <end position="82"/>
    </location>
</feature>
<gene>
    <name evidence="3" type="primary">ftsK</name>
    <name evidence="3" type="ORF">BWLFYP14_01843</name>
</gene>
<dbReference type="SUPFAM" id="SSF46785">
    <property type="entry name" value="Winged helix' DNA-binding domain"/>
    <property type="match status" value="1"/>
</dbReference>
<dbReference type="InterPro" id="IPR052906">
    <property type="entry name" value="Type_IV_Methyl-Rstrct_Enzyme"/>
</dbReference>
<protein>
    <submittedName>
        <fullName evidence="3">DNA translocase FtsK</fullName>
    </submittedName>
</protein>
<evidence type="ECO:0000313" key="3">
    <source>
        <dbReference type="EMBL" id="VUX65112.1"/>
    </source>
</evidence>
<dbReference type="Gene3D" id="3.40.1350.10">
    <property type="match status" value="1"/>
</dbReference>
<keyword evidence="4" id="KW-1185">Reference proteome</keyword>
<dbReference type="PANTHER" id="PTHR30015">
    <property type="entry name" value="MRR RESTRICTION SYSTEM PROTEIN"/>
    <property type="match status" value="1"/>
</dbReference>
<dbReference type="SUPFAM" id="SSF52980">
    <property type="entry name" value="Restriction endonuclease-like"/>
    <property type="match status" value="1"/>
</dbReference>
<dbReference type="Pfam" id="PF04471">
    <property type="entry name" value="Mrr_cat"/>
    <property type="match status" value="1"/>
</dbReference>
<feature type="transmembrane region" description="Helical" evidence="1">
    <location>
        <begin position="12"/>
        <end position="34"/>
    </location>
</feature>
<evidence type="ECO:0000313" key="4">
    <source>
        <dbReference type="Proteomes" id="UP000366766"/>
    </source>
</evidence>
<dbReference type="InterPro" id="IPR011856">
    <property type="entry name" value="tRNA_endonuc-like_dom_sf"/>
</dbReference>
<dbReference type="EMBL" id="CABHOF010000037">
    <property type="protein sequence ID" value="VUX65112.1"/>
    <property type="molecule type" value="Genomic_DNA"/>
</dbReference>
<dbReference type="InterPro" id="IPR011335">
    <property type="entry name" value="Restrct_endonuc-II-like"/>
</dbReference>
<name>A0A564WRV4_9FIRM</name>
<dbReference type="PANTHER" id="PTHR30015:SF6">
    <property type="entry name" value="SLL1429 PROTEIN"/>
    <property type="match status" value="1"/>
</dbReference>
<dbReference type="SMART" id="SM00843">
    <property type="entry name" value="Ftsk_gamma"/>
    <property type="match status" value="1"/>
</dbReference>